<keyword evidence="1" id="KW-0812">Transmembrane</keyword>
<keyword evidence="1" id="KW-0472">Membrane</keyword>
<geneLocation type="plasmid" evidence="3">
    <name>prsp8c3c</name>
</geneLocation>
<name>A0A1L5PCJ7_RHIET</name>
<organism evidence="2 3">
    <name type="scientific">Rhizobium etli 8C-3</name>
    <dbReference type="NCBI Taxonomy" id="538025"/>
    <lineage>
        <taxon>Bacteria</taxon>
        <taxon>Pseudomonadati</taxon>
        <taxon>Pseudomonadota</taxon>
        <taxon>Alphaproteobacteria</taxon>
        <taxon>Hyphomicrobiales</taxon>
        <taxon>Rhizobiaceae</taxon>
        <taxon>Rhizobium/Agrobacterium group</taxon>
        <taxon>Rhizobium</taxon>
    </lineage>
</organism>
<dbReference type="Proteomes" id="UP000185109">
    <property type="component" value="Plasmid pRsp8C3c"/>
</dbReference>
<evidence type="ECO:0000313" key="2">
    <source>
        <dbReference type="EMBL" id="APO77834.1"/>
    </source>
</evidence>
<sequence length="112" mass="12292">MPAGAKSMSDNVKSHDKRGLGGIALATILLVFIGLGLGGYKLASTAQEKRMEREEARKKEEPRLRFARENEEAEKNAKIAAEKATLVKDASRETLRAAVRNGRRARSTDVAR</sequence>
<keyword evidence="1" id="KW-1133">Transmembrane helix</keyword>
<protein>
    <submittedName>
        <fullName evidence="2">Uncharacterized protein</fullName>
    </submittedName>
</protein>
<evidence type="ECO:0000256" key="1">
    <source>
        <dbReference type="SAM" id="Phobius"/>
    </source>
</evidence>
<gene>
    <name evidence="2" type="ORF">AM571_PC00088</name>
</gene>
<keyword evidence="2" id="KW-0614">Plasmid</keyword>
<dbReference type="AlphaFoldDB" id="A0A1L5PCJ7"/>
<dbReference type="EMBL" id="CP017244">
    <property type="protein sequence ID" value="APO77834.1"/>
    <property type="molecule type" value="Genomic_DNA"/>
</dbReference>
<reference evidence="2 3" key="1">
    <citation type="submission" date="2016-09" db="EMBL/GenBank/DDBJ databases">
        <title>The complete genome sequences of Rhizobium gallicum, symbiovars gallicum and phaseoli, symbionts associated to common bean (Phaseolus vulgaris).</title>
        <authorList>
            <person name="Bustos P."/>
            <person name="Santamaria R.I."/>
            <person name="Perez-Carrascal O.M."/>
            <person name="Juarez S."/>
            <person name="Lozano L."/>
            <person name="Martinez-Flores I."/>
            <person name="Martinez-Romero E."/>
            <person name="Cevallos M."/>
            <person name="Romero D."/>
            <person name="Davila G."/>
            <person name="Gonzalez V."/>
        </authorList>
    </citation>
    <scope>NUCLEOTIDE SEQUENCE [LARGE SCALE GENOMIC DNA]</scope>
    <source>
        <strain evidence="2 3">8C-3</strain>
        <plasmid evidence="3">Plasmid prsp8c3c</plasmid>
    </source>
</reference>
<feature type="transmembrane region" description="Helical" evidence="1">
    <location>
        <begin position="20"/>
        <end position="43"/>
    </location>
</feature>
<accession>A0A1L5PCJ7</accession>
<evidence type="ECO:0000313" key="3">
    <source>
        <dbReference type="Proteomes" id="UP000185109"/>
    </source>
</evidence>
<proteinExistence type="predicted"/>